<dbReference type="Pfam" id="PF09577">
    <property type="entry name" value="Spore_YpjB"/>
    <property type="match status" value="1"/>
</dbReference>
<proteinExistence type="predicted"/>
<comment type="caution">
    <text evidence="3">The sequence shown here is derived from an EMBL/GenBank/DDBJ whole genome shotgun (WGS) entry which is preliminary data.</text>
</comment>
<organism evidence="3 4">
    <name type="scientific">Guptibacillus hwajinpoensis</name>
    <dbReference type="NCBI Taxonomy" id="208199"/>
    <lineage>
        <taxon>Bacteria</taxon>
        <taxon>Bacillati</taxon>
        <taxon>Bacillota</taxon>
        <taxon>Bacilli</taxon>
        <taxon>Bacillales</taxon>
        <taxon>Guptibacillaceae</taxon>
        <taxon>Guptibacillus</taxon>
    </lineage>
</organism>
<evidence type="ECO:0000256" key="1">
    <source>
        <dbReference type="SAM" id="Phobius"/>
    </source>
</evidence>
<reference evidence="3 4" key="1">
    <citation type="submission" date="2019-11" db="EMBL/GenBank/DDBJ databases">
        <title>Genome sequences of 17 halophilic strains isolated from different environments.</title>
        <authorList>
            <person name="Furrow R.E."/>
        </authorList>
    </citation>
    <scope>NUCLEOTIDE SEQUENCE [LARGE SCALE GENOMIC DNA]</scope>
    <source>
        <strain evidence="3 4">22506_14_FS</strain>
    </source>
</reference>
<evidence type="ECO:0008006" key="5">
    <source>
        <dbReference type="Google" id="ProtNLM"/>
    </source>
</evidence>
<protein>
    <recommendedName>
        <fullName evidence="5">Sporulation protein YpjB</fullName>
    </recommendedName>
</protein>
<dbReference type="Proteomes" id="UP000447833">
    <property type="component" value="Unassembled WGS sequence"/>
</dbReference>
<keyword evidence="1" id="KW-1133">Transmembrane helix</keyword>
<accession>A0A845EY02</accession>
<gene>
    <name evidence="3" type="ORF">GLW07_08480</name>
</gene>
<feature type="transmembrane region" description="Helical" evidence="1">
    <location>
        <begin position="217"/>
        <end position="237"/>
    </location>
</feature>
<feature type="signal peptide" evidence="2">
    <location>
        <begin position="1"/>
        <end position="20"/>
    </location>
</feature>
<keyword evidence="2" id="KW-0732">Signal</keyword>
<sequence>MGRRWLLLVLLFTLPVNVHASQADSKQVWNDIAANVLEFGKQEKFDRSKIMLEEFSTVFPGEQSSELSNTELRVILNTHDRALKAVTSMDKANDQRIQALTEFRLAVDALVTEEQPIWHQTNDQILPLIHEMATAIEHGDVDVYKASKDRFLGSYSTIRPAMAIDLPPETQQRLDSHIAFIEKYASGRNTELSGQIETMYDDFKNAYDPSYSEESSLMWLIVSIGGIIIFTLVYVIYRKYKGEKETLKRKQMD</sequence>
<dbReference type="AlphaFoldDB" id="A0A845EY02"/>
<keyword evidence="1" id="KW-0812">Transmembrane</keyword>
<evidence type="ECO:0000313" key="3">
    <source>
        <dbReference type="EMBL" id="MYL63393.1"/>
    </source>
</evidence>
<dbReference type="EMBL" id="WMEY01000002">
    <property type="protein sequence ID" value="MYL63393.1"/>
    <property type="molecule type" value="Genomic_DNA"/>
</dbReference>
<evidence type="ECO:0000313" key="4">
    <source>
        <dbReference type="Proteomes" id="UP000447833"/>
    </source>
</evidence>
<keyword evidence="1" id="KW-0472">Membrane</keyword>
<name>A0A845EY02_9BACL</name>
<feature type="chain" id="PRO_5038591287" description="Sporulation protein YpjB" evidence="2">
    <location>
        <begin position="21"/>
        <end position="253"/>
    </location>
</feature>
<dbReference type="RefSeq" id="WP_160918997.1">
    <property type="nucleotide sequence ID" value="NZ_WMEY01000002.1"/>
</dbReference>
<evidence type="ECO:0000256" key="2">
    <source>
        <dbReference type="SAM" id="SignalP"/>
    </source>
</evidence>
<dbReference type="InterPro" id="IPR014231">
    <property type="entry name" value="Spore_YpjB"/>
</dbReference>